<name>A0A1I8JLH0_9PLAT</name>
<feature type="compositionally biased region" description="Basic and acidic residues" evidence="1">
    <location>
        <begin position="349"/>
        <end position="359"/>
    </location>
</feature>
<keyword evidence="2" id="KW-1185">Reference proteome</keyword>
<organism evidence="2 3">
    <name type="scientific">Macrostomum lignano</name>
    <dbReference type="NCBI Taxonomy" id="282301"/>
    <lineage>
        <taxon>Eukaryota</taxon>
        <taxon>Metazoa</taxon>
        <taxon>Spiralia</taxon>
        <taxon>Lophotrochozoa</taxon>
        <taxon>Platyhelminthes</taxon>
        <taxon>Rhabditophora</taxon>
        <taxon>Macrostomorpha</taxon>
        <taxon>Macrostomida</taxon>
        <taxon>Macrostomidae</taxon>
        <taxon>Macrostomum</taxon>
    </lineage>
</organism>
<feature type="region of interest" description="Disordered" evidence="1">
    <location>
        <begin position="825"/>
        <end position="861"/>
    </location>
</feature>
<feature type="compositionally biased region" description="Acidic residues" evidence="1">
    <location>
        <begin position="127"/>
        <end position="137"/>
    </location>
</feature>
<sequence length="1131" mass="124287">MAALAMNPLNQSMGALGGGGGGGQFSPLTLFECTITNATMLVDTMPVRDLLAAFRIVSQLGAHVAEVLEPQVGRLADSADDGHQGQPAGAASSSASLQQRPQPPQQPQQPPPPQPPPQSRPMKREFFDDEDDEEPPDADFCGAGPLGTGGSSSFFYDEASVSSGAAGAARERQDDPAWGILRRAYRLLKEETGSNLFDFALPYSARVNLEAANRVIEKARSMAPDSVSPSHLTAWTKFANNYLSNYYNKTLKANFWRRRKSSSVGVLFKLNRRQKAYESIRDSLDSSERERHERVLTRDYTSSDEEDSTGPSGSLRVRQLAWESEELRRMKRSLDEVYRTRLADDRQRAEMDRLRRDGDGDGQLGADEEGGVGGSGIFSARGPPSDCPDWASRPSEGFGAIGCRLGGAAPCAGHCIKGATDNGSRLPATYTESQFPTKALSAIFQTIQLLVLWVRWRAPVVVGVICLLGRIQPPHLVTPTFWAPQGSPRAQHGAQRWLIQRFLVGFELSRCGGRGQFGGWRALLYWFLIGGGLWDVNWLGWMVCRRQCYFGGNRHRREPVSQRPSDIHFLFFLRIGVGEPLRCFRGSRRWANWWSARSGRRLAGSCLRHLGLILGRRGTERIAMGPVYRGPAWLGVHRGDVEHGLGRLGHHLPGAGERLVKLRNLPFFQMRVGQEHNVTDVQAAALLRSARLVLNSGLELFLDICARLIEIRRQTGRVGSMPGSGLSWLESDVQGQSSLLPVHCGEALARLCGLDRKQHSQAAHISAIRRCRPGRQNRWRKRSSTFLRPKCPARGSSCSNRNTFWSKLSGNTIFFLAATPSTSILSTPSSTLSKPQKGATRRTKGGHNSVPAGGAFSAPSPSRRMIQAKAGSFLCASMSSALLRRSRCSSRRLFVSTRKVRKSSSSSPGARLRYYRASGQLYRFFGPVDEANSDPPVYGLVQRATDRDLREGFHLLVTSHESGHIGELSLRQELNSHISRHPGLGHIGKLRFQINLVRRPATHGPLEGAEQAGREAEVTLLGLLLQRLVEAVSGHGAPHTYATFHQHVTQLRIGAKPPRLADDDILLFALSGSSYVRLISNYCIWRLVGLITSGCGHCGCGGGNCWGVSGRGWLTRGVCAHSFYDPISTRP</sequence>
<protein>
    <submittedName>
        <fullName evidence="3">TPR_REGION domain-containing protein</fullName>
    </submittedName>
</protein>
<feature type="region of interest" description="Disordered" evidence="1">
    <location>
        <begin position="279"/>
        <end position="316"/>
    </location>
</feature>
<dbReference type="WBParaSite" id="maker-uti_cns_0048792-snap-gene-0.2-mRNA-1">
    <property type="protein sequence ID" value="maker-uti_cns_0048792-snap-gene-0.2-mRNA-1"/>
    <property type="gene ID" value="maker-uti_cns_0048792-snap-gene-0.2"/>
</dbReference>
<feature type="compositionally biased region" description="Low complexity" evidence="1">
    <location>
        <begin position="84"/>
        <end position="100"/>
    </location>
</feature>
<proteinExistence type="predicted"/>
<evidence type="ECO:0000313" key="3">
    <source>
        <dbReference type="WBParaSite" id="maker-uti_cns_0048792-snap-gene-0.2-mRNA-1"/>
    </source>
</evidence>
<feature type="region of interest" description="Disordered" evidence="1">
    <location>
        <begin position="76"/>
        <end position="144"/>
    </location>
</feature>
<evidence type="ECO:0000313" key="2">
    <source>
        <dbReference type="Proteomes" id="UP000095280"/>
    </source>
</evidence>
<dbReference type="Proteomes" id="UP000095280">
    <property type="component" value="Unplaced"/>
</dbReference>
<accession>A0A1I8JLH0</accession>
<reference evidence="3" key="1">
    <citation type="submission" date="2016-11" db="UniProtKB">
        <authorList>
            <consortium name="WormBaseParasite"/>
        </authorList>
    </citation>
    <scope>IDENTIFICATION</scope>
</reference>
<feature type="region of interest" description="Disordered" evidence="1">
    <location>
        <begin position="349"/>
        <end position="392"/>
    </location>
</feature>
<feature type="compositionally biased region" description="Basic and acidic residues" evidence="1">
    <location>
        <begin position="279"/>
        <end position="297"/>
    </location>
</feature>
<feature type="compositionally biased region" description="Pro residues" evidence="1">
    <location>
        <begin position="101"/>
        <end position="119"/>
    </location>
</feature>
<dbReference type="AlphaFoldDB" id="A0A1I8JLH0"/>
<evidence type="ECO:0000256" key="1">
    <source>
        <dbReference type="SAM" id="MobiDB-lite"/>
    </source>
</evidence>